<evidence type="ECO:0000313" key="15">
    <source>
        <dbReference type="EMBL" id="MBO8475660.1"/>
    </source>
</evidence>
<keyword evidence="8 12" id="KW-0443">Lipid metabolism</keyword>
<dbReference type="SMART" id="SM00155">
    <property type="entry name" value="PLDc"/>
    <property type="match status" value="2"/>
</dbReference>
<evidence type="ECO:0000256" key="11">
    <source>
        <dbReference type="ARBA" id="ARBA00023264"/>
    </source>
</evidence>
<dbReference type="InterPro" id="IPR025202">
    <property type="entry name" value="PLD-like_dom"/>
</dbReference>
<dbReference type="Pfam" id="PF13091">
    <property type="entry name" value="PLDc_2"/>
    <property type="match status" value="2"/>
</dbReference>
<dbReference type="NCBIfam" id="TIGR04265">
    <property type="entry name" value="bac_cardiolipin"/>
    <property type="match status" value="1"/>
</dbReference>
<comment type="function">
    <text evidence="12">Catalyzes the reversible phosphatidyl group transfer from one phosphatidylglycerol molecule to another to form cardiolipin (CL) (diphosphatidylglycerol) and glycerol.</text>
</comment>
<evidence type="ECO:0000256" key="3">
    <source>
        <dbReference type="ARBA" id="ARBA00022516"/>
    </source>
</evidence>
<accession>A0A9D9INS9</accession>
<feature type="active site" evidence="12">
    <location>
        <position position="223"/>
    </location>
</feature>
<dbReference type="PROSITE" id="PS50035">
    <property type="entry name" value="PLD"/>
    <property type="match status" value="2"/>
</dbReference>
<sequence length="477" mass="54898">MTALITPYQWIGIIALIVYTATILSVIYVVISENRNPVRSLAWVTVLMFLPVIGLILYLFFGRSIKIKAVISKRMRRKLMRKERIKQVDIPKLQLSSESKQLVKLGQSLTGAIYFPGNKVEIFTNGKEMFACLIDDFKKAQKSIDLQFYIFEDDNIGREIRRILIEKARQGVEVRVIYDHVGCFKVSKKFYQEMAEAGIEVHPFFKVTFPEFATRINWRNHRKITIIDGETGYIGGMNIADRYISTPGNIWRDTHLRIRGKCIFGLAYSFGTDWAFMGLPPFNEEIKRYEPTADDDAGIQIVTSGPFGQWHNIALMFLKAIGSAKKLVYIETPYFLPTESLLKALQTAALSKVDVRIIIPRKPDSVMLRLASGSYIGQCIKSGIKIYFYEPGMLHAKTIIIDDEITTTGSTNFDFRSMEYNFECNAFIYSRKINAQMKEIFLNDQKDSTRITSTMWRHRPFIQKLKESFIRLLSPVL</sequence>
<dbReference type="Gene3D" id="3.30.870.10">
    <property type="entry name" value="Endonuclease Chain A"/>
    <property type="match status" value="2"/>
</dbReference>
<reference evidence="15" key="2">
    <citation type="journal article" date="2021" name="PeerJ">
        <title>Extensive microbial diversity within the chicken gut microbiome revealed by metagenomics and culture.</title>
        <authorList>
            <person name="Gilroy R."/>
            <person name="Ravi A."/>
            <person name="Getino M."/>
            <person name="Pursley I."/>
            <person name="Horton D.L."/>
            <person name="Alikhan N.F."/>
            <person name="Baker D."/>
            <person name="Gharbi K."/>
            <person name="Hall N."/>
            <person name="Watson M."/>
            <person name="Adriaenssens E.M."/>
            <person name="Foster-Nyarko E."/>
            <person name="Jarju S."/>
            <person name="Secka A."/>
            <person name="Antonio M."/>
            <person name="Oren A."/>
            <person name="Chaudhuri R.R."/>
            <person name="La Ragione R."/>
            <person name="Hildebrand F."/>
            <person name="Pallen M.J."/>
        </authorList>
    </citation>
    <scope>NUCLEOTIDE SEQUENCE</scope>
    <source>
        <strain evidence="15">6919</strain>
    </source>
</reference>
<comment type="subcellular location">
    <subcellularLocation>
        <location evidence="1 12">Cell membrane</location>
        <topology evidence="1 12">Multi-pass membrane protein</topology>
    </subcellularLocation>
</comment>
<evidence type="ECO:0000256" key="10">
    <source>
        <dbReference type="ARBA" id="ARBA00023209"/>
    </source>
</evidence>
<dbReference type="CDD" id="cd09110">
    <property type="entry name" value="PLDc_CLS_1"/>
    <property type="match status" value="1"/>
</dbReference>
<evidence type="ECO:0000256" key="7">
    <source>
        <dbReference type="ARBA" id="ARBA00022989"/>
    </source>
</evidence>
<dbReference type="InterPro" id="IPR027379">
    <property type="entry name" value="CLS_N"/>
</dbReference>
<feature type="domain" description="PLD phosphodiesterase" evidence="14">
    <location>
        <begin position="390"/>
        <end position="417"/>
    </location>
</feature>
<keyword evidence="4 12" id="KW-0808">Transferase</keyword>
<feature type="transmembrane region" description="Helical" evidence="12">
    <location>
        <begin position="12"/>
        <end position="31"/>
    </location>
</feature>
<keyword evidence="7 12" id="KW-1133">Transmembrane helix</keyword>
<feature type="active site" evidence="12">
    <location>
        <position position="221"/>
    </location>
</feature>
<evidence type="ECO:0000256" key="1">
    <source>
        <dbReference type="ARBA" id="ARBA00004651"/>
    </source>
</evidence>
<evidence type="ECO:0000256" key="9">
    <source>
        <dbReference type="ARBA" id="ARBA00023136"/>
    </source>
</evidence>
<dbReference type="InterPro" id="IPR001736">
    <property type="entry name" value="PLipase_D/transphosphatidylase"/>
</dbReference>
<dbReference type="Proteomes" id="UP000823598">
    <property type="component" value="Unassembled WGS sequence"/>
</dbReference>
<dbReference type="AlphaFoldDB" id="A0A9D9INS9"/>
<dbReference type="GO" id="GO:0032049">
    <property type="term" value="P:cardiolipin biosynthetic process"/>
    <property type="evidence" value="ECO:0007669"/>
    <property type="project" value="UniProtKB-UniRule"/>
</dbReference>
<evidence type="ECO:0000256" key="8">
    <source>
        <dbReference type="ARBA" id="ARBA00023098"/>
    </source>
</evidence>
<keyword evidence="9 12" id="KW-0472">Membrane</keyword>
<feature type="transmembrane region" description="Helical" evidence="12">
    <location>
        <begin position="43"/>
        <end position="61"/>
    </location>
</feature>
<dbReference type="InterPro" id="IPR022924">
    <property type="entry name" value="Cardiolipin_synthase"/>
</dbReference>
<dbReference type="PANTHER" id="PTHR21248:SF22">
    <property type="entry name" value="PHOSPHOLIPASE D"/>
    <property type="match status" value="1"/>
</dbReference>
<feature type="active site" evidence="12">
    <location>
        <position position="395"/>
    </location>
</feature>
<feature type="active site" evidence="12">
    <location>
        <position position="397"/>
    </location>
</feature>
<dbReference type="InterPro" id="IPR030874">
    <property type="entry name" value="Cardiolipin_synth_Firmi"/>
</dbReference>
<evidence type="ECO:0000313" key="16">
    <source>
        <dbReference type="Proteomes" id="UP000823598"/>
    </source>
</evidence>
<organism evidence="15 16">
    <name type="scientific">Candidatus Limisoma faecipullorum</name>
    <dbReference type="NCBI Taxonomy" id="2840854"/>
    <lineage>
        <taxon>Bacteria</taxon>
        <taxon>Pseudomonadati</taxon>
        <taxon>Bacteroidota</taxon>
        <taxon>Bacteroidia</taxon>
        <taxon>Bacteroidales</taxon>
        <taxon>Candidatus Limisoma</taxon>
    </lineage>
</organism>
<dbReference type="GO" id="GO:0005886">
    <property type="term" value="C:plasma membrane"/>
    <property type="evidence" value="ECO:0007669"/>
    <property type="project" value="UniProtKB-SubCell"/>
</dbReference>
<keyword evidence="5 12" id="KW-0812">Transmembrane</keyword>
<evidence type="ECO:0000256" key="2">
    <source>
        <dbReference type="ARBA" id="ARBA00022475"/>
    </source>
</evidence>
<comment type="caution">
    <text evidence="15">The sequence shown here is derived from an EMBL/GenBank/DDBJ whole genome shotgun (WGS) entry which is preliminary data.</text>
</comment>
<proteinExistence type="inferred from homology"/>
<feature type="active site" evidence="12">
    <location>
        <position position="402"/>
    </location>
</feature>
<protein>
    <recommendedName>
        <fullName evidence="12 13">Cardiolipin synthase</fullName>
        <shortName evidence="12">CL synthase</shortName>
        <ecNumber evidence="12 13">2.7.8.-</ecNumber>
    </recommendedName>
</protein>
<evidence type="ECO:0000256" key="13">
    <source>
        <dbReference type="NCBIfam" id="TIGR04265"/>
    </source>
</evidence>
<dbReference type="PANTHER" id="PTHR21248">
    <property type="entry name" value="CARDIOLIPIN SYNTHASE"/>
    <property type="match status" value="1"/>
</dbReference>
<dbReference type="Pfam" id="PF13396">
    <property type="entry name" value="PLDc_N"/>
    <property type="match status" value="1"/>
</dbReference>
<gene>
    <name evidence="15" type="primary">cls</name>
    <name evidence="15" type="ORF">IAB88_01545</name>
</gene>
<feature type="active site" evidence="12">
    <location>
        <position position="228"/>
    </location>
</feature>
<evidence type="ECO:0000256" key="5">
    <source>
        <dbReference type="ARBA" id="ARBA00022692"/>
    </source>
</evidence>
<comment type="similarity">
    <text evidence="12">Belongs to the phospholipase D family. Cardiolipin synthase subfamily.</text>
</comment>
<evidence type="ECO:0000256" key="4">
    <source>
        <dbReference type="ARBA" id="ARBA00022679"/>
    </source>
</evidence>
<keyword evidence="3 12" id="KW-0444">Lipid biosynthesis</keyword>
<reference evidence="15" key="1">
    <citation type="submission" date="2020-10" db="EMBL/GenBank/DDBJ databases">
        <authorList>
            <person name="Gilroy R."/>
        </authorList>
    </citation>
    <scope>NUCLEOTIDE SEQUENCE</scope>
    <source>
        <strain evidence="15">6919</strain>
    </source>
</reference>
<keyword evidence="11 12" id="KW-1208">Phospholipid metabolism</keyword>
<dbReference type="CDD" id="cd09112">
    <property type="entry name" value="PLDc_CLS_2"/>
    <property type="match status" value="1"/>
</dbReference>
<dbReference type="GO" id="GO:0008808">
    <property type="term" value="F:cardiolipin synthase activity"/>
    <property type="evidence" value="ECO:0007669"/>
    <property type="project" value="UniProtKB-UniRule"/>
</dbReference>
<feature type="domain" description="PLD phosphodiesterase" evidence="14">
    <location>
        <begin position="216"/>
        <end position="243"/>
    </location>
</feature>
<dbReference type="SUPFAM" id="SSF56024">
    <property type="entry name" value="Phospholipase D/nuclease"/>
    <property type="match status" value="2"/>
</dbReference>
<evidence type="ECO:0000256" key="12">
    <source>
        <dbReference type="HAMAP-Rule" id="MF_01916"/>
    </source>
</evidence>
<dbReference type="HAMAP" id="MF_01916">
    <property type="entry name" value="Cardiolipin_synth_Cls"/>
    <property type="match status" value="1"/>
</dbReference>
<keyword evidence="6" id="KW-0677">Repeat</keyword>
<evidence type="ECO:0000256" key="6">
    <source>
        <dbReference type="ARBA" id="ARBA00022737"/>
    </source>
</evidence>
<keyword evidence="2 12" id="KW-1003">Cell membrane</keyword>
<dbReference type="EMBL" id="JADIMC010000019">
    <property type="protein sequence ID" value="MBO8475660.1"/>
    <property type="molecule type" value="Genomic_DNA"/>
</dbReference>
<evidence type="ECO:0000259" key="14">
    <source>
        <dbReference type="PROSITE" id="PS50035"/>
    </source>
</evidence>
<name>A0A9D9INS9_9BACT</name>
<comment type="catalytic activity">
    <reaction evidence="12">
        <text>2 a 1,2-diacyl-sn-glycero-3-phospho-(1'-sn-glycerol) = a cardiolipin + glycerol</text>
        <dbReference type="Rhea" id="RHEA:31451"/>
        <dbReference type="ChEBI" id="CHEBI:17754"/>
        <dbReference type="ChEBI" id="CHEBI:62237"/>
        <dbReference type="ChEBI" id="CHEBI:64716"/>
    </reaction>
</comment>
<dbReference type="EC" id="2.7.8.-" evidence="12 13"/>
<keyword evidence="10 12" id="KW-0594">Phospholipid biosynthesis</keyword>